<keyword evidence="2" id="KW-1185">Reference proteome</keyword>
<accession>A0A6A4Q349</accession>
<organism evidence="1 2">
    <name type="scientific">Lupinus albus</name>
    <name type="common">White lupine</name>
    <name type="synonym">Lupinus termis</name>
    <dbReference type="NCBI Taxonomy" id="3870"/>
    <lineage>
        <taxon>Eukaryota</taxon>
        <taxon>Viridiplantae</taxon>
        <taxon>Streptophyta</taxon>
        <taxon>Embryophyta</taxon>
        <taxon>Tracheophyta</taxon>
        <taxon>Spermatophyta</taxon>
        <taxon>Magnoliopsida</taxon>
        <taxon>eudicotyledons</taxon>
        <taxon>Gunneridae</taxon>
        <taxon>Pentapetalae</taxon>
        <taxon>rosids</taxon>
        <taxon>fabids</taxon>
        <taxon>Fabales</taxon>
        <taxon>Fabaceae</taxon>
        <taxon>Papilionoideae</taxon>
        <taxon>50 kb inversion clade</taxon>
        <taxon>genistoids sensu lato</taxon>
        <taxon>core genistoids</taxon>
        <taxon>Genisteae</taxon>
        <taxon>Lupinus</taxon>
    </lineage>
</organism>
<protein>
    <submittedName>
        <fullName evidence="1">Uncharacterized protein</fullName>
    </submittedName>
</protein>
<dbReference type="EMBL" id="WOCE01000008">
    <property type="protein sequence ID" value="KAE9607956.1"/>
    <property type="molecule type" value="Genomic_DNA"/>
</dbReference>
<dbReference type="Proteomes" id="UP000447434">
    <property type="component" value="Chromosome 8"/>
</dbReference>
<proteinExistence type="predicted"/>
<sequence>MDILIKPKCPSTSVIPMGSCAHPHCSSVEEDDPNMCSLQLDQPRCWSYSLCSLKSTFGFSRLLH</sequence>
<comment type="caution">
    <text evidence="1">The sequence shown here is derived from an EMBL/GenBank/DDBJ whole genome shotgun (WGS) entry which is preliminary data.</text>
</comment>
<name>A0A6A4Q349_LUPAL</name>
<reference evidence="2" key="1">
    <citation type="journal article" date="2020" name="Nat. Commun.">
        <title>Genome sequence of the cluster root forming white lupin.</title>
        <authorList>
            <person name="Hufnagel B."/>
            <person name="Marques A."/>
            <person name="Soriano A."/>
            <person name="Marques L."/>
            <person name="Divol F."/>
            <person name="Doumas P."/>
            <person name="Sallet E."/>
            <person name="Mancinotti D."/>
            <person name="Carrere S."/>
            <person name="Marande W."/>
            <person name="Arribat S."/>
            <person name="Keller J."/>
            <person name="Huneau C."/>
            <person name="Blein T."/>
            <person name="Aime D."/>
            <person name="Laguerre M."/>
            <person name="Taylor J."/>
            <person name="Schubert V."/>
            <person name="Nelson M."/>
            <person name="Geu-Flores F."/>
            <person name="Crespi M."/>
            <person name="Gallardo-Guerrero K."/>
            <person name="Delaux P.-M."/>
            <person name="Salse J."/>
            <person name="Berges H."/>
            <person name="Guyot R."/>
            <person name="Gouzy J."/>
            <person name="Peret B."/>
        </authorList>
    </citation>
    <scope>NUCLEOTIDE SEQUENCE [LARGE SCALE GENOMIC DNA]</scope>
    <source>
        <strain evidence="2">cv. Amiga</strain>
    </source>
</reference>
<dbReference type="AlphaFoldDB" id="A0A6A4Q349"/>
<evidence type="ECO:0000313" key="1">
    <source>
        <dbReference type="EMBL" id="KAE9607956.1"/>
    </source>
</evidence>
<gene>
    <name evidence="1" type="ORF">Lalb_Chr08g0230431</name>
</gene>
<evidence type="ECO:0000313" key="2">
    <source>
        <dbReference type="Proteomes" id="UP000447434"/>
    </source>
</evidence>